<dbReference type="Gene3D" id="3.30.160.60">
    <property type="entry name" value="Classic Zinc Finger"/>
    <property type="match status" value="2"/>
</dbReference>
<dbReference type="InterPro" id="IPR036236">
    <property type="entry name" value="Znf_C2H2_sf"/>
</dbReference>
<proteinExistence type="predicted"/>
<evidence type="ECO:0000259" key="10">
    <source>
        <dbReference type="PROSITE" id="PS50157"/>
    </source>
</evidence>
<evidence type="ECO:0000256" key="4">
    <source>
        <dbReference type="ARBA" id="ARBA00022833"/>
    </source>
</evidence>
<evidence type="ECO:0000256" key="7">
    <source>
        <dbReference type="ARBA" id="ARBA00023242"/>
    </source>
</evidence>
<dbReference type="InterPro" id="IPR051061">
    <property type="entry name" value="Zinc_finger_trans_reg"/>
</dbReference>
<accession>A0ABR4BT34</accession>
<feature type="region of interest" description="Disordered" evidence="9">
    <location>
        <begin position="32"/>
        <end position="58"/>
    </location>
</feature>
<evidence type="ECO:0000256" key="8">
    <source>
        <dbReference type="PROSITE-ProRule" id="PRU00042"/>
    </source>
</evidence>
<feature type="domain" description="C2H2-type" evidence="10">
    <location>
        <begin position="170"/>
        <end position="195"/>
    </location>
</feature>
<organism evidence="11 12">
    <name type="scientific">Oculimacula yallundae</name>
    <dbReference type="NCBI Taxonomy" id="86028"/>
    <lineage>
        <taxon>Eukaryota</taxon>
        <taxon>Fungi</taxon>
        <taxon>Dikarya</taxon>
        <taxon>Ascomycota</taxon>
        <taxon>Pezizomycotina</taxon>
        <taxon>Leotiomycetes</taxon>
        <taxon>Helotiales</taxon>
        <taxon>Ploettnerulaceae</taxon>
        <taxon>Oculimacula</taxon>
    </lineage>
</organism>
<reference evidence="11 12" key="1">
    <citation type="journal article" date="2024" name="Commun. Biol.">
        <title>Comparative genomic analysis of thermophilic fungi reveals convergent evolutionary adaptations and gene losses.</title>
        <authorList>
            <person name="Steindorff A.S."/>
            <person name="Aguilar-Pontes M.V."/>
            <person name="Robinson A.J."/>
            <person name="Andreopoulos B."/>
            <person name="LaButti K."/>
            <person name="Kuo A."/>
            <person name="Mondo S."/>
            <person name="Riley R."/>
            <person name="Otillar R."/>
            <person name="Haridas S."/>
            <person name="Lipzen A."/>
            <person name="Grimwood J."/>
            <person name="Schmutz J."/>
            <person name="Clum A."/>
            <person name="Reid I.D."/>
            <person name="Moisan M.C."/>
            <person name="Butler G."/>
            <person name="Nguyen T.T.M."/>
            <person name="Dewar K."/>
            <person name="Conant G."/>
            <person name="Drula E."/>
            <person name="Henrissat B."/>
            <person name="Hansel C."/>
            <person name="Singer S."/>
            <person name="Hutchinson M.I."/>
            <person name="de Vries R.P."/>
            <person name="Natvig D.O."/>
            <person name="Powell A.J."/>
            <person name="Tsang A."/>
            <person name="Grigoriev I.V."/>
        </authorList>
    </citation>
    <scope>NUCLEOTIDE SEQUENCE [LARGE SCALE GENOMIC DNA]</scope>
    <source>
        <strain evidence="11 12">CBS 494.80</strain>
    </source>
</reference>
<dbReference type="PANTHER" id="PTHR46179:SF13">
    <property type="entry name" value="C2H2-TYPE DOMAIN-CONTAINING PROTEIN"/>
    <property type="match status" value="1"/>
</dbReference>
<keyword evidence="2" id="KW-0479">Metal-binding</keyword>
<keyword evidence="4" id="KW-0862">Zinc</keyword>
<keyword evidence="7" id="KW-0539">Nucleus</keyword>
<dbReference type="PROSITE" id="PS00028">
    <property type="entry name" value="ZINC_FINGER_C2H2_1"/>
    <property type="match status" value="1"/>
</dbReference>
<dbReference type="InterPro" id="IPR013087">
    <property type="entry name" value="Znf_C2H2_type"/>
</dbReference>
<dbReference type="SMART" id="SM00355">
    <property type="entry name" value="ZnF_C2H2"/>
    <property type="match status" value="3"/>
</dbReference>
<evidence type="ECO:0000256" key="5">
    <source>
        <dbReference type="ARBA" id="ARBA00023015"/>
    </source>
</evidence>
<evidence type="ECO:0000313" key="12">
    <source>
        <dbReference type="Proteomes" id="UP001595075"/>
    </source>
</evidence>
<comment type="caution">
    <text evidence="11">The sequence shown here is derived from an EMBL/GenBank/DDBJ whole genome shotgun (WGS) entry which is preliminary data.</text>
</comment>
<dbReference type="PANTHER" id="PTHR46179">
    <property type="entry name" value="ZINC FINGER PROTEIN"/>
    <property type="match status" value="1"/>
</dbReference>
<dbReference type="Proteomes" id="UP001595075">
    <property type="component" value="Unassembled WGS sequence"/>
</dbReference>
<keyword evidence="3 8" id="KW-0863">Zinc-finger</keyword>
<evidence type="ECO:0000256" key="1">
    <source>
        <dbReference type="ARBA" id="ARBA00004123"/>
    </source>
</evidence>
<evidence type="ECO:0000313" key="11">
    <source>
        <dbReference type="EMBL" id="KAL2059828.1"/>
    </source>
</evidence>
<dbReference type="PROSITE" id="PS50157">
    <property type="entry name" value="ZINC_FINGER_C2H2_2"/>
    <property type="match status" value="2"/>
</dbReference>
<evidence type="ECO:0000256" key="2">
    <source>
        <dbReference type="ARBA" id="ARBA00022723"/>
    </source>
</evidence>
<dbReference type="SUPFAM" id="SSF57667">
    <property type="entry name" value="beta-beta-alpha zinc fingers"/>
    <property type="match status" value="1"/>
</dbReference>
<evidence type="ECO:0000256" key="3">
    <source>
        <dbReference type="ARBA" id="ARBA00022771"/>
    </source>
</evidence>
<gene>
    <name evidence="11" type="ORF">VTL71DRAFT_9983</name>
</gene>
<comment type="subcellular location">
    <subcellularLocation>
        <location evidence="1">Nucleus</location>
    </subcellularLocation>
</comment>
<dbReference type="EMBL" id="JAZHXI010000025">
    <property type="protein sequence ID" value="KAL2059828.1"/>
    <property type="molecule type" value="Genomic_DNA"/>
</dbReference>
<protein>
    <recommendedName>
        <fullName evidence="10">C2H2-type domain-containing protein</fullName>
    </recommendedName>
</protein>
<feature type="domain" description="C2H2-type" evidence="10">
    <location>
        <begin position="134"/>
        <end position="164"/>
    </location>
</feature>
<keyword evidence="6" id="KW-0804">Transcription</keyword>
<evidence type="ECO:0000256" key="9">
    <source>
        <dbReference type="SAM" id="MobiDB-lite"/>
    </source>
</evidence>
<feature type="non-terminal residue" evidence="11">
    <location>
        <position position="195"/>
    </location>
</feature>
<evidence type="ECO:0000256" key="6">
    <source>
        <dbReference type="ARBA" id="ARBA00023163"/>
    </source>
</evidence>
<name>A0ABR4BT34_9HELO</name>
<keyword evidence="12" id="KW-1185">Reference proteome</keyword>
<keyword evidence="5" id="KW-0805">Transcription regulation</keyword>
<sequence>MIGTSNTFDNQHYHDFIDPRFLSRNLRSDSLFNAVPGPEEQPQFENPDENPDRSSSLNFSLYPQQQASTPSLSDPHTLFNFDDFVNYQDDPIDVDDNHKHRGPPYVYKTCSPSETFPRQCELNPHIRTKHELPYKCRMPNCIFRFGYQKHLDRHRETKHSEAKEYFCNLTSCKYYEKGFSRKDNFKRHMKQHPGS</sequence>